<evidence type="ECO:0000256" key="8">
    <source>
        <dbReference type="ARBA" id="ARBA00023136"/>
    </source>
</evidence>
<dbReference type="InterPro" id="IPR045584">
    <property type="entry name" value="Pilin-like"/>
</dbReference>
<dbReference type="EMBL" id="MUZR01000022">
    <property type="protein sequence ID" value="OOC10164.1"/>
    <property type="molecule type" value="Genomic_DNA"/>
</dbReference>
<evidence type="ECO:0000256" key="2">
    <source>
        <dbReference type="ARBA" id="ARBA00021549"/>
    </source>
</evidence>
<dbReference type="Proteomes" id="UP000189177">
    <property type="component" value="Unassembled WGS sequence"/>
</dbReference>
<evidence type="ECO:0000256" key="9">
    <source>
        <dbReference type="ARBA" id="ARBA00025772"/>
    </source>
</evidence>
<reference evidence="13 14" key="1">
    <citation type="submission" date="2017-02" db="EMBL/GenBank/DDBJ databases">
        <title>Genomic diversity within the haloalkaliphilic genus Thioalkalivibrio.</title>
        <authorList>
            <person name="Ahn A.-C."/>
            <person name="Meier-Kolthoff J."/>
            <person name="Overmars L."/>
            <person name="Richter M."/>
            <person name="Woyke T."/>
            <person name="Sorokin D.Y."/>
            <person name="Muyzer G."/>
        </authorList>
    </citation>
    <scope>NUCLEOTIDE SEQUENCE [LARGE SCALE GENOMIC DNA]</scope>
    <source>
        <strain evidence="13 14">HL17</strain>
    </source>
</reference>
<keyword evidence="8 11" id="KW-0472">Membrane</keyword>
<evidence type="ECO:0000256" key="4">
    <source>
        <dbReference type="ARBA" id="ARBA00022481"/>
    </source>
</evidence>
<keyword evidence="6 11" id="KW-0812">Transmembrane</keyword>
<protein>
    <recommendedName>
        <fullName evidence="2">Type II secretion system protein H</fullName>
    </recommendedName>
    <alternativeName>
        <fullName evidence="10">General secretion pathway protein H</fullName>
    </alternativeName>
</protein>
<organism evidence="13 14">
    <name type="scientific">Thioalkalivibrio halophilus</name>
    <dbReference type="NCBI Taxonomy" id="252474"/>
    <lineage>
        <taxon>Bacteria</taxon>
        <taxon>Pseudomonadati</taxon>
        <taxon>Pseudomonadota</taxon>
        <taxon>Gammaproteobacteria</taxon>
        <taxon>Chromatiales</taxon>
        <taxon>Ectothiorhodospiraceae</taxon>
        <taxon>Thioalkalivibrio</taxon>
    </lineage>
</organism>
<dbReference type="NCBIfam" id="TIGR02532">
    <property type="entry name" value="IV_pilin_GFxxxE"/>
    <property type="match status" value="1"/>
</dbReference>
<evidence type="ECO:0000313" key="13">
    <source>
        <dbReference type="EMBL" id="OOC10164.1"/>
    </source>
</evidence>
<evidence type="ECO:0000256" key="6">
    <source>
        <dbReference type="ARBA" id="ARBA00022692"/>
    </source>
</evidence>
<keyword evidence="5" id="KW-0997">Cell inner membrane</keyword>
<dbReference type="OrthoDB" id="5570404at2"/>
<keyword evidence="14" id="KW-1185">Reference proteome</keyword>
<evidence type="ECO:0000256" key="5">
    <source>
        <dbReference type="ARBA" id="ARBA00022519"/>
    </source>
</evidence>
<comment type="similarity">
    <text evidence="9">Belongs to the GSP H family.</text>
</comment>
<dbReference type="RefSeq" id="WP_077244195.1">
    <property type="nucleotide sequence ID" value="NZ_MUZR01000022.1"/>
</dbReference>
<dbReference type="AlphaFoldDB" id="A0A1V2ZYG9"/>
<evidence type="ECO:0000259" key="12">
    <source>
        <dbReference type="Pfam" id="PF12019"/>
    </source>
</evidence>
<gene>
    <name evidence="13" type="ORF">B1A74_07050</name>
</gene>
<keyword evidence="3" id="KW-1003">Cell membrane</keyword>
<proteinExistence type="inferred from homology"/>
<dbReference type="PROSITE" id="PS00409">
    <property type="entry name" value="PROKAR_NTER_METHYL"/>
    <property type="match status" value="1"/>
</dbReference>
<evidence type="ECO:0000256" key="7">
    <source>
        <dbReference type="ARBA" id="ARBA00022989"/>
    </source>
</evidence>
<keyword evidence="4" id="KW-0488">Methylation</keyword>
<dbReference type="GO" id="GO:0015627">
    <property type="term" value="C:type II protein secretion system complex"/>
    <property type="evidence" value="ECO:0007669"/>
    <property type="project" value="InterPro"/>
</dbReference>
<dbReference type="Pfam" id="PF12019">
    <property type="entry name" value="GspH"/>
    <property type="match status" value="1"/>
</dbReference>
<accession>A0A1V2ZYG9</accession>
<dbReference type="STRING" id="252474.B1A74_07050"/>
<evidence type="ECO:0000256" key="3">
    <source>
        <dbReference type="ARBA" id="ARBA00022475"/>
    </source>
</evidence>
<comment type="caution">
    <text evidence="13">The sequence shown here is derived from an EMBL/GenBank/DDBJ whole genome shotgun (WGS) entry which is preliminary data.</text>
</comment>
<dbReference type="InterPro" id="IPR012902">
    <property type="entry name" value="N_methyl_site"/>
</dbReference>
<dbReference type="Pfam" id="PF07963">
    <property type="entry name" value="N_methyl"/>
    <property type="match status" value="1"/>
</dbReference>
<comment type="subcellular location">
    <subcellularLocation>
        <location evidence="1">Cell inner membrane</location>
        <topology evidence="1">Single-pass membrane protein</topology>
    </subcellularLocation>
</comment>
<dbReference type="SUPFAM" id="SSF54523">
    <property type="entry name" value="Pili subunits"/>
    <property type="match status" value="1"/>
</dbReference>
<feature type="transmembrane region" description="Helical" evidence="11">
    <location>
        <begin position="12"/>
        <end position="33"/>
    </location>
</feature>
<evidence type="ECO:0000256" key="1">
    <source>
        <dbReference type="ARBA" id="ARBA00004377"/>
    </source>
</evidence>
<name>A0A1V2ZYG9_9GAMM</name>
<dbReference type="GO" id="GO:0005886">
    <property type="term" value="C:plasma membrane"/>
    <property type="evidence" value="ECO:0007669"/>
    <property type="project" value="UniProtKB-SubCell"/>
</dbReference>
<evidence type="ECO:0000313" key="14">
    <source>
        <dbReference type="Proteomes" id="UP000189177"/>
    </source>
</evidence>
<feature type="domain" description="General secretion pathway GspH" evidence="12">
    <location>
        <begin position="44"/>
        <end position="94"/>
    </location>
</feature>
<dbReference type="GO" id="GO:0015628">
    <property type="term" value="P:protein secretion by the type II secretion system"/>
    <property type="evidence" value="ECO:0007669"/>
    <property type="project" value="InterPro"/>
</dbReference>
<evidence type="ECO:0000256" key="10">
    <source>
        <dbReference type="ARBA" id="ARBA00030775"/>
    </source>
</evidence>
<keyword evidence="7 11" id="KW-1133">Transmembrane helix</keyword>
<dbReference type="InterPro" id="IPR022346">
    <property type="entry name" value="T2SS_GspH"/>
</dbReference>
<evidence type="ECO:0000256" key="11">
    <source>
        <dbReference type="SAM" id="Phobius"/>
    </source>
</evidence>
<sequence length="205" mass="22344">MRNRRRQTGFTLIELMVTLAVLVILVSLASPIMNMLEQRKVVGAAEGVFEEIQFIRSEAIMQGRELHLRVQADSGGDDWCIGISNNAGCDCSVEDSNATDACLLDVAVDDDGSGATQQVLRRFTHDDFADVSMEINGNGDTELDLAFDGVRGIPSPRPDPFEQFRFESSPNNFELGVEINAIGRPSICASGRATGRYQTACEVNP</sequence>
<dbReference type="Gene3D" id="3.30.700.10">
    <property type="entry name" value="Glycoprotein, Type 4 Pilin"/>
    <property type="match status" value="1"/>
</dbReference>